<feature type="region of interest" description="Disordered" evidence="1">
    <location>
        <begin position="226"/>
        <end position="260"/>
    </location>
</feature>
<name>A0A561EL80_9ACTN</name>
<dbReference type="EMBL" id="VIVR01000001">
    <property type="protein sequence ID" value="TWE16374.1"/>
    <property type="molecule type" value="Genomic_DNA"/>
</dbReference>
<sequence length="260" mass="28899">MRPDERTTRSVRYLLGLLEEPAARRVCHRLRMPFEGEVGPTPSYDWDLTSFLNQQAPGSAVLWMLQEDDPEVNAELYTDALPVGLRRDILEGVSFAPEPAKLAEPVPVSPHLWRSPWDWQQNATDVPVADVLDALYQVGGRKAFRQARAAAARIRNEHWPAVAQAHRDVPLPGFARWTVSVRADCPADLREEFGSHAKFRHRVRQAGIFDGPAEYLAAAAPAAGLHRHGGGAHRRGRHGARAGVRGRTRGRPCGRARAAW</sequence>
<evidence type="ECO:0000313" key="3">
    <source>
        <dbReference type="Proteomes" id="UP000318416"/>
    </source>
</evidence>
<evidence type="ECO:0000313" key="2">
    <source>
        <dbReference type="EMBL" id="TWE16374.1"/>
    </source>
</evidence>
<dbReference type="Proteomes" id="UP000318416">
    <property type="component" value="Unassembled WGS sequence"/>
</dbReference>
<feature type="compositionally biased region" description="Basic residues" evidence="1">
    <location>
        <begin position="226"/>
        <end position="254"/>
    </location>
</feature>
<accession>A0A561EL80</accession>
<proteinExistence type="predicted"/>
<reference evidence="2 3" key="1">
    <citation type="submission" date="2019-06" db="EMBL/GenBank/DDBJ databases">
        <title>Sequencing the genomes of 1000 actinobacteria strains.</title>
        <authorList>
            <person name="Klenk H.-P."/>
        </authorList>
    </citation>
    <scope>NUCLEOTIDE SEQUENCE [LARGE SCALE GENOMIC DNA]</scope>
    <source>
        <strain evidence="2 3">DSM 41649</strain>
    </source>
</reference>
<gene>
    <name evidence="2" type="ORF">FB465_1355</name>
</gene>
<comment type="caution">
    <text evidence="2">The sequence shown here is derived from an EMBL/GenBank/DDBJ whole genome shotgun (WGS) entry which is preliminary data.</text>
</comment>
<dbReference type="OrthoDB" id="3444999at2"/>
<protein>
    <submittedName>
        <fullName evidence="2">Uncharacterized protein</fullName>
    </submittedName>
</protein>
<keyword evidence="3" id="KW-1185">Reference proteome</keyword>
<organism evidence="2 3">
    <name type="scientific">Kitasatospora atroaurantiaca</name>
    <dbReference type="NCBI Taxonomy" id="285545"/>
    <lineage>
        <taxon>Bacteria</taxon>
        <taxon>Bacillati</taxon>
        <taxon>Actinomycetota</taxon>
        <taxon>Actinomycetes</taxon>
        <taxon>Kitasatosporales</taxon>
        <taxon>Streptomycetaceae</taxon>
        <taxon>Kitasatospora</taxon>
    </lineage>
</organism>
<dbReference type="RefSeq" id="WP_145788441.1">
    <property type="nucleotide sequence ID" value="NZ_BAAABR010000002.1"/>
</dbReference>
<dbReference type="AlphaFoldDB" id="A0A561EL80"/>
<evidence type="ECO:0000256" key="1">
    <source>
        <dbReference type="SAM" id="MobiDB-lite"/>
    </source>
</evidence>